<proteinExistence type="inferred from homology"/>
<protein>
    <submittedName>
        <fullName evidence="7">Related to long-chain-fatty-acid--CoA ligase</fullName>
    </submittedName>
</protein>
<dbReference type="InterPro" id="IPR020845">
    <property type="entry name" value="AMP-binding_CS"/>
</dbReference>
<name>M1WIR8_CLAP2</name>
<dbReference type="GO" id="GO:0004467">
    <property type="term" value="F:long-chain fatty acid-CoA ligase activity"/>
    <property type="evidence" value="ECO:0007669"/>
    <property type="project" value="UniProtKB-EC"/>
</dbReference>
<dbReference type="EMBL" id="CAGA01000189">
    <property type="protein sequence ID" value="CCE35025.1"/>
    <property type="molecule type" value="Genomic_DNA"/>
</dbReference>
<comment type="similarity">
    <text evidence="1">Belongs to the ATP-dependent AMP-binding enzyme family.</text>
</comment>
<evidence type="ECO:0000256" key="1">
    <source>
        <dbReference type="ARBA" id="ARBA00006432"/>
    </source>
</evidence>
<dbReference type="Proteomes" id="UP000016801">
    <property type="component" value="Unassembled WGS sequence"/>
</dbReference>
<organism evidence="7 8">
    <name type="scientific">Claviceps purpurea (strain 20.1)</name>
    <name type="common">Ergot fungus</name>
    <name type="synonym">Sphacelia segetum</name>
    <dbReference type="NCBI Taxonomy" id="1111077"/>
    <lineage>
        <taxon>Eukaryota</taxon>
        <taxon>Fungi</taxon>
        <taxon>Dikarya</taxon>
        <taxon>Ascomycota</taxon>
        <taxon>Pezizomycotina</taxon>
        <taxon>Sordariomycetes</taxon>
        <taxon>Hypocreomycetidae</taxon>
        <taxon>Hypocreales</taxon>
        <taxon>Clavicipitaceae</taxon>
        <taxon>Claviceps</taxon>
    </lineage>
</organism>
<evidence type="ECO:0000256" key="5">
    <source>
        <dbReference type="ARBA" id="ARBA00036813"/>
    </source>
</evidence>
<dbReference type="GO" id="GO:0035336">
    <property type="term" value="P:long-chain fatty-acyl-CoA metabolic process"/>
    <property type="evidence" value="ECO:0007669"/>
    <property type="project" value="TreeGrafter"/>
</dbReference>
<dbReference type="HOGENOM" id="CLU_000022_45_2_1"/>
<accession>M1WIR8</accession>
<evidence type="ECO:0000259" key="6">
    <source>
        <dbReference type="Pfam" id="PF00501"/>
    </source>
</evidence>
<dbReference type="GO" id="GO:0005783">
    <property type="term" value="C:endoplasmic reticulum"/>
    <property type="evidence" value="ECO:0007669"/>
    <property type="project" value="TreeGrafter"/>
</dbReference>
<dbReference type="eggNOG" id="KOG1180">
    <property type="taxonomic scope" value="Eukaryota"/>
</dbReference>
<sequence>MEKQTSPPGARSGVIAAVAGTREVWDNTIASLQLALLYFLKFLSFPFGHEKIPTSGPQSLLASRTALICFRFLFCLIILVVPSLSVTPSLPSPPPPITTAPQHTMTDYTTGTTPLHPVHKAPYSIEAPGYKKIPGETIPRRHPRAKNGLLTRPSDDVNNIFDIVTHSARIYPNHQALASRKLIKLHKETKKVKKLYDGQLQEVDKEWQFFELSGYSYITYKEYETLVLQLGSGLRKLGLTPEHKLHLFATTSLPWISMSHGCASQSIAIVTAYDTLGESGVEHSLIQSDATAMFVDPHLLKTAAKPIKKSGVKTVIINEDCIFGTAREIEDFKNNNPDLRVLTYEELRKLGEENMVDANPPKPDDLYCIMYTSGSTGLPKGACLTHRGVVSAVTGLLTCVDECVSDKEFVLAYLPLAHIFEMVLENVVLFIGGTLGYGNPRTLSDVSVKNCAGDMREFRPTALVGVPQVWETVRKGVMAKLDSSSPLLKGLFWAAYNYKAFMLRTKLPLANVFDSIVFSKVRAMTGGRLRFTMNGASGIAESTKQFLSLVLAPMVIGYGLTETCANGALGCPLEYSPNTIGPIPAAIDLKLVSCPELGYHTDNVKTPQGEIWIKGLPVLKEYYNNPEETAKAVTSDGWFKTGDIGEFHPNGHLRVIDRLKNLVKMQGGEYIALEKVESIYRGAQTVSNVMVHADSEYSKPIAVIMPNEKVLVEKAKELGVAEHEMHTNPKVHNAVLKDLQETAKRAGLSPIEIITGVVISDEEWTPPSGLVTATQKLDRRAIRDRYKKEIAECLKATA</sequence>
<evidence type="ECO:0000256" key="4">
    <source>
        <dbReference type="ARBA" id="ARBA00022840"/>
    </source>
</evidence>
<dbReference type="VEuPathDB" id="FungiDB:CPUR_01953"/>
<dbReference type="SUPFAM" id="SSF56801">
    <property type="entry name" value="Acetyl-CoA synthetase-like"/>
    <property type="match status" value="1"/>
</dbReference>
<dbReference type="GO" id="GO:0005524">
    <property type="term" value="F:ATP binding"/>
    <property type="evidence" value="ECO:0007669"/>
    <property type="project" value="UniProtKB-KW"/>
</dbReference>
<gene>
    <name evidence="7" type="ORF">CPUR_01953</name>
</gene>
<keyword evidence="2 7" id="KW-0436">Ligase</keyword>
<keyword evidence="4" id="KW-0067">ATP-binding</keyword>
<dbReference type="AlphaFoldDB" id="M1WIR8"/>
<reference evidence="7 8" key="1">
    <citation type="journal article" date="2013" name="PLoS Genet.">
        <title>Plant-symbiotic fungi as chemical engineers: Multi-genome analysis of the Clavicipitaceae reveals dynamics of alkaloid loci.</title>
        <authorList>
            <person name="Schardl C.L."/>
            <person name="Young C.A."/>
            <person name="Hesse U."/>
            <person name="Amyotte S.G."/>
            <person name="Andreeva K."/>
            <person name="Calie P.J."/>
            <person name="Fleetwood D.J."/>
            <person name="Haws D.C."/>
            <person name="Moore N."/>
            <person name="Oeser B."/>
            <person name="Panaccione D.G."/>
            <person name="Schweri K.K."/>
            <person name="Voisey C.R."/>
            <person name="Farman M.L."/>
            <person name="Jaromczyk J.W."/>
            <person name="Roe B.A."/>
            <person name="O'Sullivan D.M."/>
            <person name="Scott B."/>
            <person name="Tudzynski P."/>
            <person name="An Z."/>
            <person name="Arnaoudova E.G."/>
            <person name="Bullock C.T."/>
            <person name="Charlton N.D."/>
            <person name="Chen L."/>
            <person name="Cox M."/>
            <person name="Dinkins R.D."/>
            <person name="Florea S."/>
            <person name="Glenn A.E."/>
            <person name="Gordon A."/>
            <person name="Gueldener U."/>
            <person name="Harris D.R."/>
            <person name="Hollin W."/>
            <person name="Jaromczyk J."/>
            <person name="Johnson R.D."/>
            <person name="Khan A.K."/>
            <person name="Leistner E."/>
            <person name="Leuchtmann A."/>
            <person name="Li C."/>
            <person name="Liu J."/>
            <person name="Liu J."/>
            <person name="Liu M."/>
            <person name="Mace W."/>
            <person name="Machado C."/>
            <person name="Nagabhyru P."/>
            <person name="Pan J."/>
            <person name="Schmid J."/>
            <person name="Sugawara K."/>
            <person name="Steiner U."/>
            <person name="Takach J.E."/>
            <person name="Tanaka E."/>
            <person name="Webb J.S."/>
            <person name="Wilson E.V."/>
            <person name="Wiseman J.L."/>
            <person name="Yoshida R."/>
            <person name="Zeng Z."/>
        </authorList>
    </citation>
    <scope>NUCLEOTIDE SEQUENCE [LARGE SCALE GENOMIC DNA]</scope>
    <source>
        <strain evidence="7 8">20.1</strain>
    </source>
</reference>
<dbReference type="PANTHER" id="PTHR43272">
    <property type="entry name" value="LONG-CHAIN-FATTY-ACID--COA LIGASE"/>
    <property type="match status" value="1"/>
</dbReference>
<feature type="domain" description="AMP-dependent synthetase/ligase" evidence="6">
    <location>
        <begin position="213"/>
        <end position="623"/>
    </location>
</feature>
<dbReference type="PANTHER" id="PTHR43272:SF83">
    <property type="entry name" value="ACYL-COA SYNTHETASE LONG-CHAIN, ISOFORM J"/>
    <property type="match status" value="1"/>
</dbReference>
<comment type="caution">
    <text evidence="7">The sequence shown here is derived from an EMBL/GenBank/DDBJ whole genome shotgun (WGS) entry which is preliminary data.</text>
</comment>
<keyword evidence="8" id="KW-1185">Reference proteome</keyword>
<evidence type="ECO:0000256" key="2">
    <source>
        <dbReference type="ARBA" id="ARBA00022598"/>
    </source>
</evidence>
<evidence type="ECO:0000313" key="8">
    <source>
        <dbReference type="Proteomes" id="UP000016801"/>
    </source>
</evidence>
<keyword evidence="3" id="KW-0547">Nucleotide-binding</keyword>
<dbReference type="GO" id="GO:0005886">
    <property type="term" value="C:plasma membrane"/>
    <property type="evidence" value="ECO:0007669"/>
    <property type="project" value="TreeGrafter"/>
</dbReference>
<evidence type="ECO:0000256" key="3">
    <source>
        <dbReference type="ARBA" id="ARBA00022741"/>
    </source>
</evidence>
<dbReference type="STRING" id="1111077.M1WIR8"/>
<dbReference type="Pfam" id="PF00501">
    <property type="entry name" value="AMP-binding"/>
    <property type="match status" value="1"/>
</dbReference>
<evidence type="ECO:0000313" key="7">
    <source>
        <dbReference type="EMBL" id="CCE35025.1"/>
    </source>
</evidence>
<dbReference type="PROSITE" id="PS00455">
    <property type="entry name" value="AMP_BINDING"/>
    <property type="match status" value="1"/>
</dbReference>
<comment type="catalytic activity">
    <reaction evidence="5">
        <text>a long-chain fatty acid + ATP + CoA = a long-chain fatty acyl-CoA + AMP + diphosphate</text>
        <dbReference type="Rhea" id="RHEA:15421"/>
        <dbReference type="ChEBI" id="CHEBI:30616"/>
        <dbReference type="ChEBI" id="CHEBI:33019"/>
        <dbReference type="ChEBI" id="CHEBI:57287"/>
        <dbReference type="ChEBI" id="CHEBI:57560"/>
        <dbReference type="ChEBI" id="CHEBI:83139"/>
        <dbReference type="ChEBI" id="CHEBI:456215"/>
        <dbReference type="EC" id="6.2.1.3"/>
    </reaction>
</comment>
<dbReference type="Gene3D" id="3.40.50.12780">
    <property type="entry name" value="N-terminal domain of ligase-like"/>
    <property type="match status" value="1"/>
</dbReference>
<dbReference type="InterPro" id="IPR000873">
    <property type="entry name" value="AMP-dep_synth/lig_dom"/>
</dbReference>
<dbReference type="GO" id="GO:0005811">
    <property type="term" value="C:lipid droplet"/>
    <property type="evidence" value="ECO:0007669"/>
    <property type="project" value="TreeGrafter"/>
</dbReference>
<dbReference type="InterPro" id="IPR042099">
    <property type="entry name" value="ANL_N_sf"/>
</dbReference>
<dbReference type="OrthoDB" id="1700726at2759"/>